<keyword evidence="8 11" id="KW-0456">Lyase</keyword>
<evidence type="ECO:0000313" key="11">
    <source>
        <dbReference type="EMBL" id="MDK6028086.1"/>
    </source>
</evidence>
<evidence type="ECO:0000256" key="5">
    <source>
        <dbReference type="ARBA" id="ARBA00022605"/>
    </source>
</evidence>
<comment type="pathway">
    <text evidence="2">Amino-acid biosynthesis; L-tryptophan biosynthesis; L-tryptophan from chorismate: step 5/5.</text>
</comment>
<keyword evidence="12" id="KW-1185">Reference proteome</keyword>
<accession>A0ABD4Z445</accession>
<evidence type="ECO:0000256" key="9">
    <source>
        <dbReference type="ARBA" id="ARBA00049047"/>
    </source>
</evidence>
<keyword evidence="5" id="KW-0028">Amino-acid biosynthesis</keyword>
<dbReference type="GO" id="GO:0004834">
    <property type="term" value="F:tryptophan synthase activity"/>
    <property type="evidence" value="ECO:0007669"/>
    <property type="project" value="UniProtKB-EC"/>
</dbReference>
<evidence type="ECO:0000256" key="8">
    <source>
        <dbReference type="ARBA" id="ARBA00023239"/>
    </source>
</evidence>
<dbReference type="InterPro" id="IPR011060">
    <property type="entry name" value="RibuloseP-bd_barrel"/>
</dbReference>
<comment type="subunit">
    <text evidence="3">Tetramer of two alpha and two beta chains.</text>
</comment>
<evidence type="ECO:0000313" key="12">
    <source>
        <dbReference type="Proteomes" id="UP001529235"/>
    </source>
</evidence>
<evidence type="ECO:0000256" key="7">
    <source>
        <dbReference type="ARBA" id="ARBA00023141"/>
    </source>
</evidence>
<comment type="catalytic activity">
    <reaction evidence="9">
        <text>(1S,2R)-1-C-(indol-3-yl)glycerol 3-phosphate + L-serine = D-glyceraldehyde 3-phosphate + L-tryptophan + H2O</text>
        <dbReference type="Rhea" id="RHEA:10532"/>
        <dbReference type="ChEBI" id="CHEBI:15377"/>
        <dbReference type="ChEBI" id="CHEBI:33384"/>
        <dbReference type="ChEBI" id="CHEBI:57912"/>
        <dbReference type="ChEBI" id="CHEBI:58866"/>
        <dbReference type="ChEBI" id="CHEBI:59776"/>
        <dbReference type="EC" id="4.2.1.20"/>
    </reaction>
</comment>
<keyword evidence="6" id="KW-0822">Tryptophan biosynthesis</keyword>
<proteinExistence type="inferred from homology"/>
<dbReference type="Pfam" id="PF00290">
    <property type="entry name" value="Trp_syntA"/>
    <property type="match status" value="1"/>
</dbReference>
<dbReference type="SUPFAM" id="SSF51366">
    <property type="entry name" value="Ribulose-phoshate binding barrel"/>
    <property type="match status" value="1"/>
</dbReference>
<dbReference type="NCBIfam" id="TIGR00262">
    <property type="entry name" value="trpA"/>
    <property type="match status" value="1"/>
</dbReference>
<organism evidence="11 12">
    <name type="scientific">Ignisphaera cupida</name>
    <dbReference type="NCBI Taxonomy" id="3050454"/>
    <lineage>
        <taxon>Archaea</taxon>
        <taxon>Thermoproteota</taxon>
        <taxon>Thermoprotei</taxon>
        <taxon>Desulfurococcales</taxon>
        <taxon>Desulfurococcaceae</taxon>
        <taxon>Ignisphaera</taxon>
    </lineage>
</organism>
<reference evidence="11 12" key="1">
    <citation type="submission" date="2023-05" db="EMBL/GenBank/DDBJ databases">
        <title>A new hyperthermophilic archaea 'Ignisphaera cupida' sp. nov. and description of the family 'Ignisphaeraceae' fam. nov.</title>
        <authorList>
            <person name="Podosokorskaya O.A."/>
            <person name="Elcheninov A.G."/>
            <person name="Klukina A."/>
            <person name="Merkel A.Y."/>
        </authorList>
    </citation>
    <scope>NUCLEOTIDE SEQUENCE [LARGE SCALE GENOMIC DNA]</scope>
    <source>
        <strain evidence="11 12">4213-co</strain>
    </source>
</reference>
<dbReference type="PANTHER" id="PTHR43406:SF1">
    <property type="entry name" value="TRYPTOPHAN SYNTHASE ALPHA CHAIN, CHLOROPLASTIC"/>
    <property type="match status" value="1"/>
</dbReference>
<dbReference type="InterPro" id="IPR013785">
    <property type="entry name" value="Aldolase_TIM"/>
</dbReference>
<dbReference type="RefSeq" id="WP_285273060.1">
    <property type="nucleotide sequence ID" value="NZ_JASNVW010000001.1"/>
</dbReference>
<evidence type="ECO:0000256" key="3">
    <source>
        <dbReference type="ARBA" id="ARBA00011270"/>
    </source>
</evidence>
<dbReference type="EMBL" id="JASNVW010000001">
    <property type="protein sequence ID" value="MDK6028086.1"/>
    <property type="molecule type" value="Genomic_DNA"/>
</dbReference>
<dbReference type="EC" id="4.2.1.20" evidence="4"/>
<protein>
    <recommendedName>
        <fullName evidence="4">tryptophan synthase</fullName>
        <ecNumber evidence="4">4.2.1.20</ecNumber>
    </recommendedName>
</protein>
<evidence type="ECO:0000256" key="4">
    <source>
        <dbReference type="ARBA" id="ARBA00012043"/>
    </source>
</evidence>
<name>A0ABD4Z445_9CREN</name>
<dbReference type="Gene3D" id="3.20.20.70">
    <property type="entry name" value="Aldolase class I"/>
    <property type="match status" value="1"/>
</dbReference>
<keyword evidence="7" id="KW-0057">Aromatic amino acid biosynthesis</keyword>
<comment type="function">
    <text evidence="1">The alpha subunit is responsible for the aldol cleavage of indoleglycerol phosphate to indole and glyceraldehyde 3-phosphate.</text>
</comment>
<dbReference type="PANTHER" id="PTHR43406">
    <property type="entry name" value="TRYPTOPHAN SYNTHASE, ALPHA CHAIN"/>
    <property type="match status" value="1"/>
</dbReference>
<dbReference type="NCBIfam" id="NF009621">
    <property type="entry name" value="PRK13125.1"/>
    <property type="match status" value="1"/>
</dbReference>
<dbReference type="AlphaFoldDB" id="A0ABD4Z445"/>
<gene>
    <name evidence="11" type="primary">trpA</name>
    <name evidence="11" type="ORF">QPL79_01745</name>
</gene>
<sequence>MKKLLVVYITLGYPSIEKFTQFISQVGDCGASYIEVGIPPSFAKYDGPAIRRSYEYVKSLGINAENVLKIVAKNSSAPVIALTYLDDYVNNLDEFAEKMLSTGIECVLLPDLLIDYVDMYRDIVNTLHKYGIKTTMFVSSSTPDKLIAEASKHSKPFLYFGLRPATGIPLPVDPVILVTRARKLVQNKLVVGFGLSIKDIEKVVKAGADGIAVGTAIIEAIEKSDVEKALELVKELRGVLDDL</sequence>
<comment type="similarity">
    <text evidence="10">Belongs to the TrpA family.</text>
</comment>
<evidence type="ECO:0000256" key="2">
    <source>
        <dbReference type="ARBA" id="ARBA00004733"/>
    </source>
</evidence>
<evidence type="ECO:0000256" key="1">
    <source>
        <dbReference type="ARBA" id="ARBA00003365"/>
    </source>
</evidence>
<evidence type="ECO:0000256" key="6">
    <source>
        <dbReference type="ARBA" id="ARBA00022822"/>
    </source>
</evidence>
<dbReference type="CDD" id="cd04724">
    <property type="entry name" value="Tryptophan_synthase_alpha"/>
    <property type="match status" value="1"/>
</dbReference>
<dbReference type="Proteomes" id="UP001529235">
    <property type="component" value="Unassembled WGS sequence"/>
</dbReference>
<evidence type="ECO:0000256" key="10">
    <source>
        <dbReference type="RuleBase" id="RU003662"/>
    </source>
</evidence>
<comment type="caution">
    <text evidence="11">The sequence shown here is derived from an EMBL/GenBank/DDBJ whole genome shotgun (WGS) entry which is preliminary data.</text>
</comment>
<dbReference type="InterPro" id="IPR002028">
    <property type="entry name" value="Trp_synthase_suA"/>
</dbReference>